<organism evidence="2">
    <name type="scientific">Bacteroides ovatus</name>
    <dbReference type="NCBI Taxonomy" id="28116"/>
    <lineage>
        <taxon>Bacteria</taxon>
        <taxon>Pseudomonadati</taxon>
        <taxon>Bacteroidota</taxon>
        <taxon>Bacteroidia</taxon>
        <taxon>Bacteroidales</taxon>
        <taxon>Bacteroidaceae</taxon>
        <taxon>Bacteroides</taxon>
    </lineage>
</organism>
<keyword evidence="1" id="KW-0175">Coiled coil</keyword>
<dbReference type="AlphaFoldDB" id="A0A6A1BMF7"/>
<accession>A0A6A1BMF7</accession>
<comment type="caution">
    <text evidence="2">The sequence shown here is derived from an EMBL/GenBank/DDBJ whole genome shotgun (WGS) entry which is preliminary data.</text>
</comment>
<feature type="non-terminal residue" evidence="2">
    <location>
        <position position="1"/>
    </location>
</feature>
<evidence type="ECO:0000256" key="1">
    <source>
        <dbReference type="SAM" id="Coils"/>
    </source>
</evidence>
<dbReference type="EMBL" id="VWFQ01000065">
    <property type="protein sequence ID" value="KAA4632744.1"/>
    <property type="molecule type" value="Genomic_DNA"/>
</dbReference>
<gene>
    <name evidence="2" type="ORF">F3B52_26440</name>
</gene>
<feature type="coiled-coil region" evidence="1">
    <location>
        <begin position="35"/>
        <end position="69"/>
    </location>
</feature>
<sequence length="70" mass="8090">YDSPYDAFTNYMNILGDFISRVDALYPVEIENEELNSLLTTIKNQGEEIEKLQKELDKYKKKAAKKTAAE</sequence>
<evidence type="ECO:0000313" key="2">
    <source>
        <dbReference type="EMBL" id="KAA4632744.1"/>
    </source>
</evidence>
<protein>
    <submittedName>
        <fullName evidence="2">Alpha-amylase</fullName>
    </submittedName>
</protein>
<name>A0A6A1BMF7_BACOV</name>
<reference evidence="2" key="1">
    <citation type="journal article" date="2019" name="Nat. Med.">
        <title>A library of human gut bacterial isolates paired with longitudinal multiomics data enables mechanistic microbiome research.</title>
        <authorList>
            <person name="Poyet M."/>
            <person name="Groussin M."/>
            <person name="Gibbons S.M."/>
            <person name="Avila-Pacheco J."/>
            <person name="Jiang X."/>
            <person name="Kearney S.M."/>
            <person name="Perrotta A.R."/>
            <person name="Berdy B."/>
            <person name="Zhao S."/>
            <person name="Lieberman T.D."/>
            <person name="Swanson P.K."/>
            <person name="Smith M."/>
            <person name="Roesemann S."/>
            <person name="Alexander J.E."/>
            <person name="Rich S.A."/>
            <person name="Livny J."/>
            <person name="Vlamakis H."/>
            <person name="Clish C."/>
            <person name="Bullock K."/>
            <person name="Deik A."/>
            <person name="Scott J."/>
            <person name="Pierce K.A."/>
            <person name="Xavier R.J."/>
            <person name="Alm E.J."/>
        </authorList>
    </citation>
    <scope>NUCLEOTIDE SEQUENCE</scope>
    <source>
        <strain evidence="2">BIOML-A16</strain>
    </source>
</reference>
<proteinExistence type="predicted"/>